<comment type="caution">
    <text evidence="3">The sequence shown here is derived from an EMBL/GenBank/DDBJ whole genome shotgun (WGS) entry which is preliminary data.</text>
</comment>
<feature type="transmembrane region" description="Helical" evidence="1">
    <location>
        <begin position="281"/>
        <end position="300"/>
    </location>
</feature>
<feature type="transmembrane region" description="Helical" evidence="1">
    <location>
        <begin position="579"/>
        <end position="600"/>
    </location>
</feature>
<protein>
    <recommendedName>
        <fullName evidence="2">Acyltransferase 3 domain-containing protein</fullName>
    </recommendedName>
</protein>
<feature type="transmembrane region" description="Helical" evidence="1">
    <location>
        <begin position="643"/>
        <end position="667"/>
    </location>
</feature>
<keyword evidence="1" id="KW-1133">Transmembrane helix</keyword>
<feature type="transmembrane region" description="Helical" evidence="1">
    <location>
        <begin position="537"/>
        <end position="558"/>
    </location>
</feature>
<reference evidence="3" key="1">
    <citation type="submission" date="2021-02" db="EMBL/GenBank/DDBJ databases">
        <authorList>
            <person name="Steward A R."/>
        </authorList>
    </citation>
    <scope>NUCLEOTIDE SEQUENCE</scope>
</reference>
<dbReference type="GO" id="GO:0016747">
    <property type="term" value="F:acyltransferase activity, transferring groups other than amino-acyl groups"/>
    <property type="evidence" value="ECO:0007669"/>
    <property type="project" value="InterPro"/>
</dbReference>
<feature type="transmembrane region" description="Helical" evidence="1">
    <location>
        <begin position="320"/>
        <end position="342"/>
    </location>
</feature>
<gene>
    <name evidence="3" type="ORF">PMACD_LOCUS16307</name>
</gene>
<evidence type="ECO:0000256" key="1">
    <source>
        <dbReference type="SAM" id="Phobius"/>
    </source>
</evidence>
<dbReference type="EMBL" id="CAJOBZ010000080">
    <property type="protein sequence ID" value="CAF4956743.1"/>
    <property type="molecule type" value="Genomic_DNA"/>
</dbReference>
<feature type="transmembrane region" description="Helical" evidence="1">
    <location>
        <begin position="363"/>
        <end position="381"/>
    </location>
</feature>
<accession>A0A821YCK2</accession>
<feature type="transmembrane region" description="Helical" evidence="1">
    <location>
        <begin position="426"/>
        <end position="447"/>
    </location>
</feature>
<keyword evidence="1" id="KW-0472">Membrane</keyword>
<feature type="domain" description="Acyltransferase 3" evidence="2">
    <location>
        <begin position="276"/>
        <end position="663"/>
    </location>
</feature>
<evidence type="ECO:0000313" key="4">
    <source>
        <dbReference type="Proteomes" id="UP000663880"/>
    </source>
</evidence>
<dbReference type="PANTHER" id="PTHR11161">
    <property type="entry name" value="O-ACYLTRANSFERASE"/>
    <property type="match status" value="1"/>
</dbReference>
<dbReference type="InterPro" id="IPR052728">
    <property type="entry name" value="O2_lipid_transport_reg"/>
</dbReference>
<keyword evidence="1" id="KW-0812">Transmembrane</keyword>
<proteinExistence type="predicted"/>
<sequence length="708" mass="81700">MMMLLEWKPERYVRTVDIGVCYRCLLISVIRIQDFPVRDVRLLLNCGDCSSYCVSMVRLLVVQSMIGFPKMWLLLLCAVSVFAQNGTELREVFDYQSMPALSELDDFDKCLKDPEAVYCIVDMELLEDDTPLYQYIKNFSSLYYRNYKHSKLHRGVCGTQHCGLNFTHANVTDLTVDTLRECFNASIHKGYGLQVESLSVRYCKTQKDRLPIDWLDIIIGLLILLVLFVNLGCSAYYFFWPPQERGNRYLLAFCIQKNWKALKYGGSADGGIFKCFQALRFYTMAMILGLHSMIFIGYGYTENPEFIENSYDDFFKSLLFNARIIVQIFFVMGGFLMAYKMLTYAETHEFSLKTVPMAIVNRWLRLMPAVLVVMGLAMTWVPHLGSGPMWDAVVKRERDICRMNWWQLVILMPNVFPFENLCLPQAWYLGTDTQLFLMTMVVMLIIWRWPRSGVPVLSVVMVVSLLIPFLQSYFMDLLPIRVSIFPESIRNIFGFNYTFYHAYVSAQGNWAGYHLGVLTAWFYHRAQNNKWNLGESWLLKALFFISIPIAFGTVLMGWDLHHREATAFESAIFNALNQNFFAFAICIFIIGCFYKCNKIYVSSVEWGPLQPLGRMSYCAMLVHATVLRTYGGQMRRSFYATDYTAIMLYAGIVCTTYLASLPLHLFVEAPACALQKIWFSPKRVPREEKMTVKPGVSNVSVSTVSTHI</sequence>
<keyword evidence="4" id="KW-1185">Reference proteome</keyword>
<name>A0A821YCK2_9NEOP</name>
<dbReference type="AlphaFoldDB" id="A0A821YCK2"/>
<dbReference type="OrthoDB" id="10265389at2759"/>
<evidence type="ECO:0000259" key="2">
    <source>
        <dbReference type="Pfam" id="PF01757"/>
    </source>
</evidence>
<dbReference type="PANTHER" id="PTHR11161:SF22">
    <property type="entry name" value="ACYLTRANSFERASE 3 DOMAIN-CONTAINING PROTEIN-RELATED"/>
    <property type="match status" value="1"/>
</dbReference>
<dbReference type="Pfam" id="PF01757">
    <property type="entry name" value="Acyl_transf_3"/>
    <property type="match status" value="1"/>
</dbReference>
<organism evidence="3 4">
    <name type="scientific">Pieris macdunnoughi</name>
    <dbReference type="NCBI Taxonomy" id="345717"/>
    <lineage>
        <taxon>Eukaryota</taxon>
        <taxon>Metazoa</taxon>
        <taxon>Ecdysozoa</taxon>
        <taxon>Arthropoda</taxon>
        <taxon>Hexapoda</taxon>
        <taxon>Insecta</taxon>
        <taxon>Pterygota</taxon>
        <taxon>Neoptera</taxon>
        <taxon>Endopterygota</taxon>
        <taxon>Lepidoptera</taxon>
        <taxon>Glossata</taxon>
        <taxon>Ditrysia</taxon>
        <taxon>Papilionoidea</taxon>
        <taxon>Pieridae</taxon>
        <taxon>Pierinae</taxon>
        <taxon>Pieris</taxon>
    </lineage>
</organism>
<evidence type="ECO:0000313" key="3">
    <source>
        <dbReference type="EMBL" id="CAF4956743.1"/>
    </source>
</evidence>
<feature type="transmembrane region" description="Helical" evidence="1">
    <location>
        <begin position="454"/>
        <end position="474"/>
    </location>
</feature>
<dbReference type="InterPro" id="IPR002656">
    <property type="entry name" value="Acyl_transf_3_dom"/>
</dbReference>
<dbReference type="Proteomes" id="UP000663880">
    <property type="component" value="Unassembled WGS sequence"/>
</dbReference>
<feature type="transmembrane region" description="Helical" evidence="1">
    <location>
        <begin position="217"/>
        <end position="239"/>
    </location>
</feature>